<protein>
    <submittedName>
        <fullName evidence="8">Si:dkey-228d14.5</fullName>
    </submittedName>
</protein>
<dbReference type="eggNOG" id="KOG4320">
    <property type="taxonomic scope" value="Eukaryota"/>
</dbReference>
<dbReference type="OMA" id="CICFYTI"/>
<evidence type="ECO:0000256" key="6">
    <source>
        <dbReference type="SAM" id="Phobius"/>
    </source>
</evidence>
<feature type="transmembrane region" description="Helical" evidence="6">
    <location>
        <begin position="216"/>
        <end position="234"/>
    </location>
</feature>
<comment type="subcellular location">
    <subcellularLocation>
        <location evidence="1">Endomembrane system</location>
        <topology evidence="1">Multi-pass membrane protein</topology>
    </subcellularLocation>
</comment>
<dbReference type="GeneID" id="103147716"/>
<keyword evidence="9" id="KW-1185">Reference proteome</keyword>
<evidence type="ECO:0000256" key="3">
    <source>
        <dbReference type="ARBA" id="ARBA00022692"/>
    </source>
</evidence>
<dbReference type="InterPro" id="IPR019402">
    <property type="entry name" value="CWH43_N"/>
</dbReference>
<keyword evidence="5 6" id="KW-0472">Membrane</keyword>
<comment type="similarity">
    <text evidence="2">Belongs to the DRAM/TMEM150 family.</text>
</comment>
<dbReference type="RefSeq" id="XP_007566260.1">
    <property type="nucleotide sequence ID" value="XM_007566198.2"/>
</dbReference>
<dbReference type="InterPro" id="IPR050911">
    <property type="entry name" value="DRAM/TMEM150_Autophagy_Mod"/>
</dbReference>
<keyword evidence="3 6" id="KW-0812">Transmembrane</keyword>
<accession>A0A087XAV7</accession>
<feature type="domain" description="CWH43-like N-terminal" evidence="7">
    <location>
        <begin position="4"/>
        <end position="222"/>
    </location>
</feature>
<feature type="transmembrane region" description="Helical" evidence="6">
    <location>
        <begin position="103"/>
        <end position="122"/>
    </location>
</feature>
<dbReference type="Pfam" id="PF10277">
    <property type="entry name" value="Frag1"/>
    <property type="match status" value="1"/>
</dbReference>
<keyword evidence="4 6" id="KW-1133">Transmembrane helix</keyword>
<reference evidence="8" key="3">
    <citation type="submission" date="2025-09" db="UniProtKB">
        <authorList>
            <consortium name="Ensembl"/>
        </authorList>
    </citation>
    <scope>IDENTIFICATION</scope>
</reference>
<reference evidence="8" key="2">
    <citation type="submission" date="2025-08" db="UniProtKB">
        <authorList>
            <consortium name="Ensembl"/>
        </authorList>
    </citation>
    <scope>IDENTIFICATION</scope>
</reference>
<dbReference type="GO" id="GO:0072659">
    <property type="term" value="P:protein localization to plasma membrane"/>
    <property type="evidence" value="ECO:0007669"/>
    <property type="project" value="TreeGrafter"/>
</dbReference>
<feature type="transmembrane region" description="Helical" evidence="6">
    <location>
        <begin position="166"/>
        <end position="190"/>
    </location>
</feature>
<evidence type="ECO:0000256" key="1">
    <source>
        <dbReference type="ARBA" id="ARBA00004127"/>
    </source>
</evidence>
<dbReference type="PANTHER" id="PTHR21324">
    <property type="entry name" value="FASTING-INDUCIBLE INTEGRAL MEMBRANE PROTEIN TM6P1-RELATED"/>
    <property type="match status" value="1"/>
</dbReference>
<proteinExistence type="inferred from homology"/>
<dbReference type="OrthoDB" id="191706at2759"/>
<sequence>MVLWIILPISLTLVSFIGTWSVYGMAYSNNHVCSLSDWSGKNVCRGNETKECCIVPTISGSGTFAPESSLFTATMNAGTFLFVLFTVFHHAHIMERHMCHSMLSKMALAFGLVAAAGAFAAGNCNPEAATLLHYLGAAVSFTCACFYTILLCTLTGKCVLTGFERFLFPLRVFFAVVQFTVTVCYTIFFVQEKYIYNLLSAVFEWTLSVNLQMFELTYTVEFFFFSSFMVSNLLSKREEEKPLILPMS</sequence>
<dbReference type="GO" id="GO:0012505">
    <property type="term" value="C:endomembrane system"/>
    <property type="evidence" value="ECO:0007669"/>
    <property type="project" value="UniProtKB-SubCell"/>
</dbReference>
<feature type="transmembrane region" description="Helical" evidence="6">
    <location>
        <begin position="70"/>
        <end position="91"/>
    </location>
</feature>
<evidence type="ECO:0000256" key="2">
    <source>
        <dbReference type="ARBA" id="ARBA00006565"/>
    </source>
</evidence>
<dbReference type="KEGG" id="pfor:103147716"/>
<reference evidence="9" key="1">
    <citation type="submission" date="2013-10" db="EMBL/GenBank/DDBJ databases">
        <authorList>
            <person name="Schartl M."/>
            <person name="Warren W."/>
        </authorList>
    </citation>
    <scope>NUCLEOTIDE SEQUENCE [LARGE SCALE GENOMIC DNA]</scope>
    <source>
        <strain evidence="9">female</strain>
    </source>
</reference>
<dbReference type="Proteomes" id="UP000028760">
    <property type="component" value="Unassembled WGS sequence"/>
</dbReference>
<dbReference type="Ensembl" id="ENSPFOT00000002914.1">
    <property type="protein sequence ID" value="ENSPFOP00000002910.1"/>
    <property type="gene ID" value="ENSPFOG00000002941.1"/>
</dbReference>
<evidence type="ECO:0000259" key="7">
    <source>
        <dbReference type="Pfam" id="PF10277"/>
    </source>
</evidence>
<feature type="transmembrane region" description="Helical" evidence="6">
    <location>
        <begin position="134"/>
        <end position="154"/>
    </location>
</feature>
<evidence type="ECO:0000256" key="4">
    <source>
        <dbReference type="ARBA" id="ARBA00022989"/>
    </source>
</evidence>
<evidence type="ECO:0000256" key="5">
    <source>
        <dbReference type="ARBA" id="ARBA00023136"/>
    </source>
</evidence>
<dbReference type="GeneTree" id="ENSGT01030000234578"/>
<dbReference type="GO" id="GO:0005886">
    <property type="term" value="C:plasma membrane"/>
    <property type="evidence" value="ECO:0007669"/>
    <property type="project" value="TreeGrafter"/>
</dbReference>
<name>A0A087XAV7_POEFO</name>
<evidence type="ECO:0000313" key="8">
    <source>
        <dbReference type="Ensembl" id="ENSPFOP00000002910.1"/>
    </source>
</evidence>
<organism evidence="8 9">
    <name type="scientific">Poecilia formosa</name>
    <name type="common">Amazon molly</name>
    <name type="synonym">Limia formosa</name>
    <dbReference type="NCBI Taxonomy" id="48698"/>
    <lineage>
        <taxon>Eukaryota</taxon>
        <taxon>Metazoa</taxon>
        <taxon>Chordata</taxon>
        <taxon>Craniata</taxon>
        <taxon>Vertebrata</taxon>
        <taxon>Euteleostomi</taxon>
        <taxon>Actinopterygii</taxon>
        <taxon>Neopterygii</taxon>
        <taxon>Teleostei</taxon>
        <taxon>Neoteleostei</taxon>
        <taxon>Acanthomorphata</taxon>
        <taxon>Ovalentaria</taxon>
        <taxon>Atherinomorphae</taxon>
        <taxon>Cyprinodontiformes</taxon>
        <taxon>Poeciliidae</taxon>
        <taxon>Poeciliinae</taxon>
        <taxon>Poecilia</taxon>
    </lineage>
</organism>
<dbReference type="AlphaFoldDB" id="A0A087XAV7"/>
<evidence type="ECO:0000313" key="9">
    <source>
        <dbReference type="Proteomes" id="UP000028760"/>
    </source>
</evidence>
<dbReference type="PANTHER" id="PTHR21324:SF13">
    <property type="entry name" value="SI:DKEY-228D14.5"/>
    <property type="match status" value="1"/>
</dbReference>
<dbReference type="EMBL" id="AYCK01011211">
    <property type="status" value="NOT_ANNOTATED_CDS"/>
    <property type="molecule type" value="Genomic_DNA"/>
</dbReference>